<name>A0A2V3PR29_9BACT</name>
<dbReference type="PIRSF" id="PIRSF000097">
    <property type="entry name" value="AKR"/>
    <property type="match status" value="1"/>
</dbReference>
<dbReference type="PROSITE" id="PS00798">
    <property type="entry name" value="ALDOKETO_REDUCTASE_1"/>
    <property type="match status" value="1"/>
</dbReference>
<feature type="site" description="Lowers pKa of active site Tyr" evidence="6">
    <location>
        <position position="74"/>
    </location>
</feature>
<dbReference type="PANTHER" id="PTHR43827">
    <property type="entry name" value="2,5-DIKETO-D-GLUCONIC ACID REDUCTASE"/>
    <property type="match status" value="1"/>
</dbReference>
<comment type="similarity">
    <text evidence="1">Belongs to the aldo/keto reductase family.</text>
</comment>
<evidence type="ECO:0000256" key="2">
    <source>
        <dbReference type="ARBA" id="ARBA00022857"/>
    </source>
</evidence>
<accession>A0A2V3PR29</accession>
<evidence type="ECO:0000256" key="5">
    <source>
        <dbReference type="PIRSR" id="PIRSR000097-2"/>
    </source>
</evidence>
<dbReference type="EMBL" id="QICL01000005">
    <property type="protein sequence ID" value="PXV66250.1"/>
    <property type="molecule type" value="Genomic_DNA"/>
</dbReference>
<dbReference type="FunFam" id="3.20.20.100:FF:000015">
    <property type="entry name" value="Oxidoreductase, aldo/keto reductase family"/>
    <property type="match status" value="1"/>
</dbReference>
<evidence type="ECO:0000313" key="9">
    <source>
        <dbReference type="Proteomes" id="UP000247973"/>
    </source>
</evidence>
<dbReference type="RefSeq" id="WP_110309916.1">
    <property type="nucleotide sequence ID" value="NZ_QICL01000005.1"/>
</dbReference>
<evidence type="ECO:0000256" key="3">
    <source>
        <dbReference type="ARBA" id="ARBA00023002"/>
    </source>
</evidence>
<comment type="caution">
    <text evidence="8">The sequence shown here is derived from an EMBL/GenBank/DDBJ whole genome shotgun (WGS) entry which is preliminary data.</text>
</comment>
<evidence type="ECO:0000256" key="4">
    <source>
        <dbReference type="PIRSR" id="PIRSR000097-1"/>
    </source>
</evidence>
<dbReference type="Gene3D" id="3.20.20.100">
    <property type="entry name" value="NADP-dependent oxidoreductase domain"/>
    <property type="match status" value="1"/>
</dbReference>
<dbReference type="OrthoDB" id="9804790at2"/>
<dbReference type="Pfam" id="PF00248">
    <property type="entry name" value="Aldo_ket_red"/>
    <property type="match status" value="1"/>
</dbReference>
<dbReference type="Proteomes" id="UP000247973">
    <property type="component" value="Unassembled WGS sequence"/>
</dbReference>
<evidence type="ECO:0000259" key="7">
    <source>
        <dbReference type="Pfam" id="PF00248"/>
    </source>
</evidence>
<evidence type="ECO:0000256" key="1">
    <source>
        <dbReference type="ARBA" id="ARBA00007905"/>
    </source>
</evidence>
<dbReference type="PROSITE" id="PS00063">
    <property type="entry name" value="ALDOKETO_REDUCTASE_3"/>
    <property type="match status" value="1"/>
</dbReference>
<feature type="domain" description="NADP-dependent oxidoreductase" evidence="7">
    <location>
        <begin position="22"/>
        <end position="259"/>
    </location>
</feature>
<feature type="binding site" evidence="5">
    <location>
        <position position="107"/>
    </location>
    <ligand>
        <name>substrate</name>
    </ligand>
</feature>
<dbReference type="SUPFAM" id="SSF51430">
    <property type="entry name" value="NAD(P)-linked oxidoreductase"/>
    <property type="match status" value="1"/>
</dbReference>
<organism evidence="8 9">
    <name type="scientific">Dysgonomonas alginatilytica</name>
    <dbReference type="NCBI Taxonomy" id="1605892"/>
    <lineage>
        <taxon>Bacteria</taxon>
        <taxon>Pseudomonadati</taxon>
        <taxon>Bacteroidota</taxon>
        <taxon>Bacteroidia</taxon>
        <taxon>Bacteroidales</taxon>
        <taxon>Dysgonomonadaceae</taxon>
        <taxon>Dysgonomonas</taxon>
    </lineage>
</organism>
<keyword evidence="9" id="KW-1185">Reference proteome</keyword>
<proteinExistence type="inferred from homology"/>
<sequence length="273" mass="30909">MKEFILNNGVKIPAVGLGVFRVNDANAAYETVKSALSVGYRHIDTAMIYGNEEEVGKAIKDSRVPRQEIFLTTKLWNDDQRSGKVKEALDASLERLGTNYVDLYLVHWPVRGTYVSVWKKMEEIYRAGKVKAIGVSNYHPHHLDDLLQEAEIVPAVNQIECYPYLAQEPLIKYCKEKGIYPEAWGPLGAGQSDILVHPVVTEIAKKYNKSAAQIVLRWNLERGVIVIPKSVHKERQIENLTISNFQLTDTEVKQISSLNKDLRLGSDPDNFNF</sequence>
<dbReference type="AlphaFoldDB" id="A0A2V3PR29"/>
<keyword evidence="2" id="KW-0521">NADP</keyword>
<dbReference type="InterPro" id="IPR036812">
    <property type="entry name" value="NAD(P)_OxRdtase_dom_sf"/>
</dbReference>
<gene>
    <name evidence="8" type="ORF">CLV62_1051</name>
</gene>
<dbReference type="PRINTS" id="PR00069">
    <property type="entry name" value="ALDKETRDTASE"/>
</dbReference>
<dbReference type="InterPro" id="IPR023210">
    <property type="entry name" value="NADP_OxRdtase_dom"/>
</dbReference>
<reference evidence="8 9" key="1">
    <citation type="submission" date="2018-03" db="EMBL/GenBank/DDBJ databases">
        <title>Genomic Encyclopedia of Archaeal and Bacterial Type Strains, Phase II (KMG-II): from individual species to whole genera.</title>
        <authorList>
            <person name="Goeker M."/>
        </authorList>
    </citation>
    <scope>NUCLEOTIDE SEQUENCE [LARGE SCALE GENOMIC DNA]</scope>
    <source>
        <strain evidence="8 9">DSM 100214</strain>
    </source>
</reference>
<feature type="active site" description="Proton donor" evidence="4">
    <location>
        <position position="49"/>
    </location>
</feature>
<protein>
    <submittedName>
        <fullName evidence="8">Diketogulonate reductase-like aldo/keto reductase</fullName>
    </submittedName>
</protein>
<evidence type="ECO:0000313" key="8">
    <source>
        <dbReference type="EMBL" id="PXV66250.1"/>
    </source>
</evidence>
<evidence type="ECO:0000256" key="6">
    <source>
        <dbReference type="PIRSR" id="PIRSR000097-3"/>
    </source>
</evidence>
<dbReference type="InterPro" id="IPR020471">
    <property type="entry name" value="AKR"/>
</dbReference>
<dbReference type="PANTHER" id="PTHR43827:SF3">
    <property type="entry name" value="NADP-DEPENDENT OXIDOREDUCTASE DOMAIN-CONTAINING PROTEIN"/>
    <property type="match status" value="1"/>
</dbReference>
<dbReference type="PROSITE" id="PS00062">
    <property type="entry name" value="ALDOKETO_REDUCTASE_2"/>
    <property type="match status" value="1"/>
</dbReference>
<dbReference type="InterPro" id="IPR018170">
    <property type="entry name" value="Aldo/ket_reductase_CS"/>
</dbReference>
<keyword evidence="3" id="KW-0560">Oxidoreductase</keyword>
<dbReference type="GO" id="GO:0016616">
    <property type="term" value="F:oxidoreductase activity, acting on the CH-OH group of donors, NAD or NADP as acceptor"/>
    <property type="evidence" value="ECO:0007669"/>
    <property type="project" value="UniProtKB-ARBA"/>
</dbReference>